<dbReference type="InterPro" id="IPR029063">
    <property type="entry name" value="SAM-dependent_MTases_sf"/>
</dbReference>
<dbReference type="GO" id="GO:0003723">
    <property type="term" value="F:RNA binding"/>
    <property type="evidence" value="ECO:0007669"/>
    <property type="project" value="UniProtKB-KW"/>
</dbReference>
<dbReference type="CDD" id="cd02440">
    <property type="entry name" value="AdoMet_MTases"/>
    <property type="match status" value="1"/>
</dbReference>
<evidence type="ECO:0000256" key="7">
    <source>
        <dbReference type="ARBA" id="ARBA00022723"/>
    </source>
</evidence>
<proteinExistence type="inferred from homology"/>
<keyword evidence="10" id="KW-0943">RNA-mediated gene silencing</keyword>
<dbReference type="GO" id="GO:0005737">
    <property type="term" value="C:cytoplasm"/>
    <property type="evidence" value="ECO:0007669"/>
    <property type="project" value="TreeGrafter"/>
</dbReference>
<evidence type="ECO:0000313" key="14">
    <source>
        <dbReference type="Proteomes" id="UP001497382"/>
    </source>
</evidence>
<evidence type="ECO:0000256" key="6">
    <source>
        <dbReference type="ARBA" id="ARBA00022691"/>
    </source>
</evidence>
<protein>
    <recommendedName>
        <fullName evidence="3">Small RNA 2'-O-methyltransferase</fullName>
        <ecNumber evidence="11">2.1.1.386</ecNumber>
    </recommendedName>
</protein>
<organism evidence="13 14">
    <name type="scientific">Larinioides sclopetarius</name>
    <dbReference type="NCBI Taxonomy" id="280406"/>
    <lineage>
        <taxon>Eukaryota</taxon>
        <taxon>Metazoa</taxon>
        <taxon>Ecdysozoa</taxon>
        <taxon>Arthropoda</taxon>
        <taxon>Chelicerata</taxon>
        <taxon>Arachnida</taxon>
        <taxon>Araneae</taxon>
        <taxon>Araneomorphae</taxon>
        <taxon>Entelegynae</taxon>
        <taxon>Araneoidea</taxon>
        <taxon>Araneidae</taxon>
        <taxon>Larinioides</taxon>
    </lineage>
</organism>
<keyword evidence="8" id="KW-0460">Magnesium</keyword>
<keyword evidence="4" id="KW-0489">Methyltransferase</keyword>
<keyword evidence="7" id="KW-0479">Metal-binding</keyword>
<dbReference type="GO" id="GO:0034587">
    <property type="term" value="P:piRNA processing"/>
    <property type="evidence" value="ECO:0007669"/>
    <property type="project" value="TreeGrafter"/>
</dbReference>
<dbReference type="GO" id="GO:0001510">
    <property type="term" value="P:RNA methylation"/>
    <property type="evidence" value="ECO:0007669"/>
    <property type="project" value="InterPro"/>
</dbReference>
<gene>
    <name evidence="13" type="ORF">LARSCL_LOCUS14493</name>
</gene>
<dbReference type="GO" id="GO:0046872">
    <property type="term" value="F:metal ion binding"/>
    <property type="evidence" value="ECO:0007669"/>
    <property type="project" value="UniProtKB-KW"/>
</dbReference>
<dbReference type="SUPFAM" id="SSF53335">
    <property type="entry name" value="S-adenosyl-L-methionine-dependent methyltransferases"/>
    <property type="match status" value="1"/>
</dbReference>
<dbReference type="AlphaFoldDB" id="A0AAV2ATK2"/>
<dbReference type="InterPro" id="IPR026610">
    <property type="entry name" value="Hen1"/>
</dbReference>
<dbReference type="GO" id="GO:0090486">
    <property type="term" value="F:small RNA 2'-O-methyltransferase activity"/>
    <property type="evidence" value="ECO:0007669"/>
    <property type="project" value="UniProtKB-EC"/>
</dbReference>
<evidence type="ECO:0000256" key="11">
    <source>
        <dbReference type="ARBA" id="ARBA00035025"/>
    </source>
</evidence>
<evidence type="ECO:0000256" key="8">
    <source>
        <dbReference type="ARBA" id="ARBA00022842"/>
    </source>
</evidence>
<dbReference type="Gene3D" id="3.40.50.150">
    <property type="entry name" value="Vaccinia Virus protein VP39"/>
    <property type="match status" value="2"/>
</dbReference>
<evidence type="ECO:0000256" key="1">
    <source>
        <dbReference type="ARBA" id="ARBA00001946"/>
    </source>
</evidence>
<dbReference type="EMBL" id="CAXIEN010000209">
    <property type="protein sequence ID" value="CAL1286881.1"/>
    <property type="molecule type" value="Genomic_DNA"/>
</dbReference>
<evidence type="ECO:0000256" key="9">
    <source>
        <dbReference type="ARBA" id="ARBA00022884"/>
    </source>
</evidence>
<dbReference type="Proteomes" id="UP001497382">
    <property type="component" value="Unassembled WGS sequence"/>
</dbReference>
<dbReference type="PANTHER" id="PTHR21404:SF3">
    <property type="entry name" value="SMALL RNA 2'-O-METHYLTRANSFERASE"/>
    <property type="match status" value="1"/>
</dbReference>
<dbReference type="PANTHER" id="PTHR21404">
    <property type="entry name" value="HEN1"/>
    <property type="match status" value="1"/>
</dbReference>
<evidence type="ECO:0000256" key="3">
    <source>
        <dbReference type="ARBA" id="ARBA00021330"/>
    </source>
</evidence>
<keyword evidence="9" id="KW-0694">RNA-binding</keyword>
<sequence>MSENKKEEVLERSGPVFNPPVYIQRYTTVRDILFKLPGVVKVVDFGCAEGNFIKYLKKLPFATEISCIDLHEPSLEKAVHVSRPNAWDFVFKRHQPLKIKIFKGSALENDFRLQGYDAVTCIELCNGVLDRFPDYTVKIQGVGDPPPESSHLGSLSQLAVFMLKASSTRHPYTINSNAPAETYVLIDEHIYPGRSQADSEQVT</sequence>
<evidence type="ECO:0000313" key="13">
    <source>
        <dbReference type="EMBL" id="CAL1286881.1"/>
    </source>
</evidence>
<comment type="cofactor">
    <cofactor evidence="1">
        <name>Mg(2+)</name>
        <dbReference type="ChEBI" id="CHEBI:18420"/>
    </cofactor>
</comment>
<evidence type="ECO:0000256" key="10">
    <source>
        <dbReference type="ARBA" id="ARBA00023158"/>
    </source>
</evidence>
<keyword evidence="5" id="KW-0808">Transferase</keyword>
<evidence type="ECO:0000256" key="4">
    <source>
        <dbReference type="ARBA" id="ARBA00022603"/>
    </source>
</evidence>
<evidence type="ECO:0000256" key="2">
    <source>
        <dbReference type="ARBA" id="ARBA00009026"/>
    </source>
</evidence>
<comment type="catalytic activity">
    <reaction evidence="12">
        <text>small RNA 3'-end nucleotide + S-adenosyl-L-methionine = small RNA 3'-end 2'-O-methylnucleotide + S-adenosyl-L-homocysteine + H(+)</text>
        <dbReference type="Rhea" id="RHEA:37887"/>
        <dbReference type="Rhea" id="RHEA-COMP:10415"/>
        <dbReference type="Rhea" id="RHEA-COMP:10416"/>
        <dbReference type="ChEBI" id="CHEBI:15378"/>
        <dbReference type="ChEBI" id="CHEBI:57856"/>
        <dbReference type="ChEBI" id="CHEBI:59789"/>
        <dbReference type="ChEBI" id="CHEBI:74896"/>
        <dbReference type="ChEBI" id="CHEBI:74898"/>
        <dbReference type="EC" id="2.1.1.386"/>
    </reaction>
</comment>
<evidence type="ECO:0000256" key="5">
    <source>
        <dbReference type="ARBA" id="ARBA00022679"/>
    </source>
</evidence>
<dbReference type="EC" id="2.1.1.386" evidence="11"/>
<comment type="caution">
    <text evidence="13">The sequence shown here is derived from an EMBL/GenBank/DDBJ whole genome shotgun (WGS) entry which is preliminary data.</text>
</comment>
<name>A0AAV2ATK2_9ARAC</name>
<keyword evidence="6" id="KW-0949">S-adenosyl-L-methionine</keyword>
<keyword evidence="14" id="KW-1185">Reference proteome</keyword>
<dbReference type="GO" id="GO:0030422">
    <property type="term" value="P:siRNA processing"/>
    <property type="evidence" value="ECO:0007669"/>
    <property type="project" value="TreeGrafter"/>
</dbReference>
<evidence type="ECO:0000256" key="12">
    <source>
        <dbReference type="ARBA" id="ARBA00048418"/>
    </source>
</evidence>
<dbReference type="GO" id="GO:0005634">
    <property type="term" value="C:nucleus"/>
    <property type="evidence" value="ECO:0007669"/>
    <property type="project" value="TreeGrafter"/>
</dbReference>
<reference evidence="13 14" key="1">
    <citation type="submission" date="2024-04" db="EMBL/GenBank/DDBJ databases">
        <authorList>
            <person name="Rising A."/>
            <person name="Reimegard J."/>
            <person name="Sonavane S."/>
            <person name="Akerstrom W."/>
            <person name="Nylinder S."/>
            <person name="Hedman E."/>
            <person name="Kallberg Y."/>
        </authorList>
    </citation>
    <scope>NUCLEOTIDE SEQUENCE [LARGE SCALE GENOMIC DNA]</scope>
</reference>
<accession>A0AAV2ATK2</accession>
<comment type="similarity">
    <text evidence="2">Belongs to the methyltransferase superfamily. HEN1 family.</text>
</comment>